<evidence type="ECO:0000256" key="1">
    <source>
        <dbReference type="SAM" id="Coils"/>
    </source>
</evidence>
<keyword evidence="2" id="KW-0472">Membrane</keyword>
<comment type="caution">
    <text evidence="3">The sequence shown here is derived from an EMBL/GenBank/DDBJ whole genome shotgun (WGS) entry which is preliminary data.</text>
</comment>
<keyword evidence="1" id="KW-0175">Coiled coil</keyword>
<dbReference type="Proteomes" id="UP000249081">
    <property type="component" value="Unassembled WGS sequence"/>
</dbReference>
<keyword evidence="2" id="KW-0812">Transmembrane</keyword>
<reference evidence="3 4" key="2">
    <citation type="submission" date="2018-06" db="EMBL/GenBank/DDBJ databases">
        <title>Metagenomic assembly of (sub)arctic Cyanobacteria and their associated microbiome from non-axenic cultures.</title>
        <authorList>
            <person name="Baurain D."/>
        </authorList>
    </citation>
    <scope>NUCLEOTIDE SEQUENCE [LARGE SCALE GENOMIC DNA]</scope>
    <source>
        <strain evidence="3">ULC041bin1</strain>
    </source>
</reference>
<proteinExistence type="predicted"/>
<reference evidence="4" key="1">
    <citation type="submission" date="2018-04" db="EMBL/GenBank/DDBJ databases">
        <authorList>
            <person name="Cornet L."/>
        </authorList>
    </citation>
    <scope>NUCLEOTIDE SEQUENCE [LARGE SCALE GENOMIC DNA]</scope>
</reference>
<protein>
    <submittedName>
        <fullName evidence="3">Uncharacterized protein</fullName>
    </submittedName>
</protein>
<dbReference type="AlphaFoldDB" id="A0A2W4WBM2"/>
<accession>A0A2W4WBM2</accession>
<evidence type="ECO:0000313" key="3">
    <source>
        <dbReference type="EMBL" id="PZO39309.1"/>
    </source>
</evidence>
<dbReference type="EMBL" id="QBMN01000090">
    <property type="protein sequence ID" value="PZO39309.1"/>
    <property type="molecule type" value="Genomic_DNA"/>
</dbReference>
<organism evidence="3 4">
    <name type="scientific">Shackletoniella antarctica</name>
    <dbReference type="NCBI Taxonomy" id="268115"/>
    <lineage>
        <taxon>Bacteria</taxon>
        <taxon>Bacillati</taxon>
        <taxon>Cyanobacteriota</taxon>
        <taxon>Cyanophyceae</taxon>
        <taxon>Oculatellales</taxon>
        <taxon>Oculatellaceae</taxon>
        <taxon>Shackletoniella</taxon>
    </lineage>
</organism>
<keyword evidence="2" id="KW-1133">Transmembrane helix</keyword>
<evidence type="ECO:0000256" key="2">
    <source>
        <dbReference type="SAM" id="Phobius"/>
    </source>
</evidence>
<evidence type="ECO:0000313" key="4">
    <source>
        <dbReference type="Proteomes" id="UP000249081"/>
    </source>
</evidence>
<feature type="coiled-coil region" evidence="1">
    <location>
        <begin position="64"/>
        <end position="91"/>
    </location>
</feature>
<gene>
    <name evidence="3" type="ORF">DCF17_13475</name>
</gene>
<feature type="transmembrane region" description="Helical" evidence="2">
    <location>
        <begin position="6"/>
        <end position="24"/>
    </location>
</feature>
<name>A0A2W4WBM2_9CYAN</name>
<sequence>MIAVAVTLNLVVALFCFYVAWRLWRLSKSLGAAADALTNWERSTRIIINPVVIPPIIMRGQAGTARLRLRYSQLQTQLQRLEQVMAVASLLPMASRWLGVARQRRLGPGRAKKR</sequence>